<keyword evidence="3" id="KW-0479">Metal-binding</keyword>
<gene>
    <name evidence="7" type="ORF">B5G21_05900</name>
</gene>
<dbReference type="STRING" id="1118060.GCA_000311845_01548"/>
<evidence type="ECO:0000256" key="3">
    <source>
        <dbReference type="ARBA" id="ARBA00022723"/>
    </source>
</evidence>
<dbReference type="eggNOG" id="COG0624">
    <property type="taxonomic scope" value="Bacteria"/>
</dbReference>
<keyword evidence="2" id="KW-0645">Protease</keyword>
<evidence type="ECO:0000313" key="8">
    <source>
        <dbReference type="Proteomes" id="UP000196560"/>
    </source>
</evidence>
<keyword evidence="5" id="KW-0862">Zinc</keyword>
<dbReference type="SUPFAM" id="SSF55031">
    <property type="entry name" value="Bacterial exopeptidase dimerisation domain"/>
    <property type="match status" value="1"/>
</dbReference>
<proteinExistence type="inferred from homology"/>
<dbReference type="PANTHER" id="PTHR45962:SF1">
    <property type="entry name" value="N-FATTY-ACYL-AMINO ACID SYNTHASE_HYDROLASE PM20D1"/>
    <property type="match status" value="1"/>
</dbReference>
<evidence type="ECO:0000313" key="7">
    <source>
        <dbReference type="EMBL" id="OUN43119.1"/>
    </source>
</evidence>
<protein>
    <recommendedName>
        <fullName evidence="6">Peptidase M20 dimerisation domain-containing protein</fullName>
    </recommendedName>
</protein>
<dbReference type="Proteomes" id="UP000196560">
    <property type="component" value="Unassembled WGS sequence"/>
</dbReference>
<accession>A0A1Y3U9P8</accession>
<dbReference type="EMBL" id="NFHO01000005">
    <property type="protein sequence ID" value="OUN43119.1"/>
    <property type="molecule type" value="Genomic_DNA"/>
</dbReference>
<evidence type="ECO:0000256" key="1">
    <source>
        <dbReference type="ARBA" id="ARBA00006247"/>
    </source>
</evidence>
<sequence>MGKGTIIKAAAGLAAIATGSVAGVCVARALSMKPARPQGSPLDAGGYRAGDDAVERFRELLRIPTVSRDNPELVDREPFERWIPTLQRLYPQTFSACELTRIDEFGILLRWPGEDASLDPIVLMAHHDVVPVEGQTWEHDPFGAEVVDGEIWARGSLDTKCIVGGFFEAAEHLIGRGYVPPRDVWYFSSNAEETSGPAARDAVAWLRDHDIHPYLVLDEGGAVATDTPLGVKVPVAMVGVSEKGHVDLTVTATADGGHASTPQANDAPRLLARACERIGANPGMPCFTEALDAMLAELASHSSLLYKVVFSNLWLTRPLVAKIMAGNTETAAMLRSTYALTQLEGSPAHNVLPPVARANFNVRIAPFETVADATERARTQALAEAAASGVGASQVTVEVNDSVPYTEPAPVSPFGDDPAFDYLHRCVKGVYPTAGFAPYVQSSCSDSREFNAICDRVYRFCGFVYSGEARSLIHTANERIGVDVYKKGIEFYVSFLAHLDQLEG</sequence>
<dbReference type="SUPFAM" id="SSF53187">
    <property type="entry name" value="Zn-dependent exopeptidases"/>
    <property type="match status" value="1"/>
</dbReference>
<evidence type="ECO:0000256" key="5">
    <source>
        <dbReference type="ARBA" id="ARBA00022833"/>
    </source>
</evidence>
<dbReference type="Gene3D" id="3.40.630.10">
    <property type="entry name" value="Zn peptidases"/>
    <property type="match status" value="1"/>
</dbReference>
<evidence type="ECO:0000259" key="6">
    <source>
        <dbReference type="Pfam" id="PF07687"/>
    </source>
</evidence>
<dbReference type="RefSeq" id="WP_087186399.1">
    <property type="nucleotide sequence ID" value="NZ_NFHO01000005.1"/>
</dbReference>
<evidence type="ECO:0000256" key="2">
    <source>
        <dbReference type="ARBA" id="ARBA00022670"/>
    </source>
</evidence>
<reference evidence="8" key="1">
    <citation type="submission" date="2017-04" db="EMBL/GenBank/DDBJ databases">
        <title>Function of individual gut microbiota members based on whole genome sequencing of pure cultures obtained from chicken caecum.</title>
        <authorList>
            <person name="Medvecky M."/>
            <person name="Cejkova D."/>
            <person name="Polansky O."/>
            <person name="Karasova D."/>
            <person name="Kubasova T."/>
            <person name="Cizek A."/>
            <person name="Rychlik I."/>
        </authorList>
    </citation>
    <scope>NUCLEOTIDE SEQUENCE [LARGE SCALE GENOMIC DNA]</scope>
    <source>
        <strain evidence="8">An70</strain>
    </source>
</reference>
<feature type="domain" description="Peptidase M20 dimerisation" evidence="6">
    <location>
        <begin position="241"/>
        <end position="382"/>
    </location>
</feature>
<dbReference type="Gene3D" id="3.30.70.360">
    <property type="match status" value="1"/>
</dbReference>
<evidence type="ECO:0000256" key="4">
    <source>
        <dbReference type="ARBA" id="ARBA00022801"/>
    </source>
</evidence>
<keyword evidence="4" id="KW-0378">Hydrolase</keyword>
<dbReference type="InterPro" id="IPR047177">
    <property type="entry name" value="Pept_M20A"/>
</dbReference>
<keyword evidence="8" id="KW-1185">Reference proteome</keyword>
<dbReference type="Gene3D" id="1.10.150.900">
    <property type="match status" value="1"/>
</dbReference>
<dbReference type="AlphaFoldDB" id="A0A1Y3U9P8"/>
<dbReference type="GO" id="GO:0008233">
    <property type="term" value="F:peptidase activity"/>
    <property type="evidence" value="ECO:0007669"/>
    <property type="project" value="UniProtKB-KW"/>
</dbReference>
<dbReference type="PANTHER" id="PTHR45962">
    <property type="entry name" value="N-FATTY-ACYL-AMINO ACID SYNTHASE/HYDROLASE PM20D1"/>
    <property type="match status" value="1"/>
</dbReference>
<dbReference type="Pfam" id="PF01546">
    <property type="entry name" value="Peptidase_M20"/>
    <property type="match status" value="1"/>
</dbReference>
<dbReference type="InterPro" id="IPR002933">
    <property type="entry name" value="Peptidase_M20"/>
</dbReference>
<dbReference type="InterPro" id="IPR036264">
    <property type="entry name" value="Bact_exopeptidase_dim_dom"/>
</dbReference>
<name>A0A1Y3U9P8_9ACTN</name>
<dbReference type="InterPro" id="IPR011650">
    <property type="entry name" value="Peptidase_M20_dimer"/>
</dbReference>
<comment type="caution">
    <text evidence="7">The sequence shown here is derived from an EMBL/GenBank/DDBJ whole genome shotgun (WGS) entry which is preliminary data.</text>
</comment>
<dbReference type="Pfam" id="PF07687">
    <property type="entry name" value="M20_dimer"/>
    <property type="match status" value="1"/>
</dbReference>
<dbReference type="GO" id="GO:0046872">
    <property type="term" value="F:metal ion binding"/>
    <property type="evidence" value="ECO:0007669"/>
    <property type="project" value="UniProtKB-KW"/>
</dbReference>
<organism evidence="7 8">
    <name type="scientific">Enorma massiliensis</name>
    <dbReference type="NCBI Taxonomy" id="1472761"/>
    <lineage>
        <taxon>Bacteria</taxon>
        <taxon>Bacillati</taxon>
        <taxon>Actinomycetota</taxon>
        <taxon>Coriobacteriia</taxon>
        <taxon>Coriobacteriales</taxon>
        <taxon>Coriobacteriaceae</taxon>
        <taxon>Enorma</taxon>
    </lineage>
</organism>
<dbReference type="GO" id="GO:0006508">
    <property type="term" value="P:proteolysis"/>
    <property type="evidence" value="ECO:0007669"/>
    <property type="project" value="UniProtKB-KW"/>
</dbReference>
<comment type="similarity">
    <text evidence="1">Belongs to the peptidase M20A family.</text>
</comment>